<sequence>MSSVGPVFSLDVSFKRPPEAPVFDPTEEEFRDPLSYINKIRPIAEKTGICRIRPPVDWQPPFAADVTNFRFTPRLQRLNELEALTRVKLNFLDQIASFWELQGTRMKIPTYDGKTLDLYSLHRVVQSEGGFHVVSSEKKWGKIARRMKMSNDRAMSSILKYNYEKVLKPFDIFKENCLNKKSRRIKEEAPEIKMEVDGKFVKGYQCLSCMGRESSKEKLLFCTNCKESYHKLCLLQPLPTNPKCAWRCPKCIAEEVAKREDAFGFEEADREYTLVEFGEMADAFKTNYFKRPAHTVPLSIVEKEFWKIVSSIDETVTVEYGSDLHSIDRGSGFPTKDTINPITDNPDIMKYVNSPWNLNNFPVLDGSVFGHIPGKISGVKTPWMYVGMCFATFCWHIEDHWSYSINYLHWGEPKTWYGVPGNFAPEFEITMKKVAPELFEIQPDLLHQLTTMLNPTALINDGIPVYRTDQSAGEFVITFPRAYHSGFNQGYNCAEAVNFGPADWLMMGRECVTHYSIIHRHCVFSHDELICKIALDAENIDPRIAAATFYDMLQMVVFEKKMRKHIFDWGVRESRRDIFEKYTDEERQCDFCKTLCFVSGVTCDCKPFKLVCLQHHDQLCTECPPNKHRLKYRFNLSELSVLLHKLKLKAETFDAWMYSVNSFLEDDNCQLSDLSKLKELIVEAKEKKFPDSIINPVLNSIREAEKRITMSFAKESLETIILD</sequence>
<dbReference type="InterPro" id="IPR003349">
    <property type="entry name" value="JmjN"/>
</dbReference>
<dbReference type="InterPro" id="IPR036431">
    <property type="entry name" value="ARID_dom_sf"/>
</dbReference>
<dbReference type="EnsemblMetazoa" id="XM_014383908.2">
    <property type="protein sequence ID" value="XP_014239394.1"/>
    <property type="gene ID" value="LOC106660886"/>
</dbReference>
<evidence type="ECO:0000256" key="14">
    <source>
        <dbReference type="PROSITE-ProRule" id="PRU00146"/>
    </source>
</evidence>
<dbReference type="InterPro" id="IPR048615">
    <property type="entry name" value="KDM5_C-hel"/>
</dbReference>
<keyword evidence="5" id="KW-0479">Metal-binding</keyword>
<dbReference type="PROSITE" id="PS51184">
    <property type="entry name" value="JMJC"/>
    <property type="match status" value="1"/>
</dbReference>
<comment type="subcellular location">
    <subcellularLocation>
        <location evidence="2">Nucleus</location>
    </subcellularLocation>
</comment>
<keyword evidence="6 14" id="KW-0863">Zinc-finger</keyword>
<dbReference type="SMART" id="SM01014">
    <property type="entry name" value="ARID"/>
    <property type="match status" value="1"/>
</dbReference>
<dbReference type="PROSITE" id="PS51183">
    <property type="entry name" value="JMJN"/>
    <property type="match status" value="1"/>
</dbReference>
<evidence type="ECO:0000256" key="1">
    <source>
        <dbReference type="ARBA" id="ARBA00001954"/>
    </source>
</evidence>
<evidence type="ECO:0000256" key="4">
    <source>
        <dbReference type="ARBA" id="ARBA00012902"/>
    </source>
</evidence>
<dbReference type="Pfam" id="PF02375">
    <property type="entry name" value="JmjN"/>
    <property type="match status" value="1"/>
</dbReference>
<evidence type="ECO:0000256" key="13">
    <source>
        <dbReference type="ARBA" id="ARBA00048734"/>
    </source>
</evidence>
<dbReference type="InterPro" id="IPR003347">
    <property type="entry name" value="JmjC_dom"/>
</dbReference>
<evidence type="ECO:0000256" key="2">
    <source>
        <dbReference type="ARBA" id="ARBA00004123"/>
    </source>
</evidence>
<evidence type="ECO:0000259" key="17">
    <source>
        <dbReference type="PROSITE" id="PS51183"/>
    </source>
</evidence>
<dbReference type="Pfam" id="PF21323">
    <property type="entry name" value="KDM5_C-hel"/>
    <property type="match status" value="1"/>
</dbReference>
<dbReference type="InterPro" id="IPR019786">
    <property type="entry name" value="Zinc_finger_PHD-type_CS"/>
</dbReference>
<dbReference type="AlphaFoldDB" id="A0A8I6R6C9"/>
<dbReference type="EnsemblMetazoa" id="XM_014383911.2">
    <property type="protein sequence ID" value="XP_014239397.1"/>
    <property type="gene ID" value="LOC106660886"/>
</dbReference>
<organism evidence="19 20">
    <name type="scientific">Cimex lectularius</name>
    <name type="common">Bed bug</name>
    <name type="synonym">Acanthia lectularia</name>
    <dbReference type="NCBI Taxonomy" id="79782"/>
    <lineage>
        <taxon>Eukaryota</taxon>
        <taxon>Metazoa</taxon>
        <taxon>Ecdysozoa</taxon>
        <taxon>Arthropoda</taxon>
        <taxon>Hexapoda</taxon>
        <taxon>Insecta</taxon>
        <taxon>Pterygota</taxon>
        <taxon>Neoptera</taxon>
        <taxon>Paraneoptera</taxon>
        <taxon>Hemiptera</taxon>
        <taxon>Heteroptera</taxon>
        <taxon>Panheteroptera</taxon>
        <taxon>Cimicomorpha</taxon>
        <taxon>Cimicidae</taxon>
        <taxon>Cimex</taxon>
    </lineage>
</organism>
<dbReference type="EC" id="1.14.11.67" evidence="4"/>
<keyword evidence="8" id="KW-0156">Chromatin regulator</keyword>
<dbReference type="SMART" id="SM00545">
    <property type="entry name" value="JmjN"/>
    <property type="match status" value="1"/>
</dbReference>
<keyword evidence="10" id="KW-0560">Oxidoreductase</keyword>
<dbReference type="PROSITE" id="PS51011">
    <property type="entry name" value="ARID"/>
    <property type="match status" value="1"/>
</dbReference>
<dbReference type="OMA" id="TFPKCYH"/>
<dbReference type="EnsemblMetazoa" id="XM_014383907.2">
    <property type="protein sequence ID" value="XP_014239393.1"/>
    <property type="gene ID" value="LOC106660886"/>
</dbReference>
<dbReference type="PANTHER" id="PTHR10694">
    <property type="entry name" value="LYSINE-SPECIFIC DEMETHYLASE"/>
    <property type="match status" value="1"/>
</dbReference>
<evidence type="ECO:0000313" key="19">
    <source>
        <dbReference type="EnsemblMetazoa" id="XP_014239393.1"/>
    </source>
</evidence>
<evidence type="ECO:0000256" key="12">
    <source>
        <dbReference type="ARBA" id="ARBA00023242"/>
    </source>
</evidence>
<dbReference type="SUPFAM" id="SSF51197">
    <property type="entry name" value="Clavaminate synthase-like"/>
    <property type="match status" value="1"/>
</dbReference>
<dbReference type="InterPro" id="IPR001606">
    <property type="entry name" value="ARID_dom"/>
</dbReference>
<dbReference type="SUPFAM" id="SSF46774">
    <property type="entry name" value="ARID-like"/>
    <property type="match status" value="1"/>
</dbReference>
<evidence type="ECO:0000256" key="11">
    <source>
        <dbReference type="ARBA" id="ARBA00023004"/>
    </source>
</evidence>
<dbReference type="PROSITE" id="PS50016">
    <property type="entry name" value="ZF_PHD_2"/>
    <property type="match status" value="1"/>
</dbReference>
<evidence type="ECO:0000256" key="6">
    <source>
        <dbReference type="ARBA" id="ARBA00022771"/>
    </source>
</evidence>
<dbReference type="FunFam" id="1.10.150.60:FF:000016">
    <property type="entry name" value="Putative Lysine-specific demethylase 5B"/>
    <property type="match status" value="1"/>
</dbReference>
<dbReference type="GO" id="GO:0000785">
    <property type="term" value="C:chromatin"/>
    <property type="evidence" value="ECO:0007669"/>
    <property type="project" value="TreeGrafter"/>
</dbReference>
<dbReference type="Proteomes" id="UP000494040">
    <property type="component" value="Unassembled WGS sequence"/>
</dbReference>
<dbReference type="Pfam" id="PF01388">
    <property type="entry name" value="ARID"/>
    <property type="match status" value="1"/>
</dbReference>
<evidence type="ECO:0000313" key="20">
    <source>
        <dbReference type="Proteomes" id="UP000494040"/>
    </source>
</evidence>
<keyword evidence="20" id="KW-1185">Reference proteome</keyword>
<dbReference type="SMART" id="SM00249">
    <property type="entry name" value="PHD"/>
    <property type="match status" value="1"/>
</dbReference>
<proteinExistence type="inferred from homology"/>
<dbReference type="SUPFAM" id="SSF57903">
    <property type="entry name" value="FYVE/PHD zinc finger"/>
    <property type="match status" value="1"/>
</dbReference>
<dbReference type="Gene3D" id="2.60.120.650">
    <property type="entry name" value="Cupin"/>
    <property type="match status" value="1"/>
</dbReference>
<evidence type="ECO:0000259" key="18">
    <source>
        <dbReference type="PROSITE" id="PS51184"/>
    </source>
</evidence>
<evidence type="ECO:0000259" key="16">
    <source>
        <dbReference type="PROSITE" id="PS51011"/>
    </source>
</evidence>
<dbReference type="InterPro" id="IPR011011">
    <property type="entry name" value="Znf_FYVE_PHD"/>
</dbReference>
<dbReference type="SMART" id="SM00558">
    <property type="entry name" value="JmjC"/>
    <property type="match status" value="1"/>
</dbReference>
<gene>
    <name evidence="19" type="primary">106660886</name>
</gene>
<dbReference type="EnsemblMetazoa" id="XM_014383909.2">
    <property type="protein sequence ID" value="XP_014239395.1"/>
    <property type="gene ID" value="LOC106660886"/>
</dbReference>
<accession>A0A8I6R6C9</accession>
<dbReference type="KEGG" id="clec:106660886"/>
<dbReference type="Pfam" id="PF02373">
    <property type="entry name" value="JmjC"/>
    <property type="match status" value="1"/>
</dbReference>
<evidence type="ECO:0000256" key="7">
    <source>
        <dbReference type="ARBA" id="ARBA00022833"/>
    </source>
</evidence>
<evidence type="ECO:0000256" key="3">
    <source>
        <dbReference type="ARBA" id="ARBA00006801"/>
    </source>
</evidence>
<dbReference type="GO" id="GO:0005634">
    <property type="term" value="C:nucleus"/>
    <property type="evidence" value="ECO:0007669"/>
    <property type="project" value="UniProtKB-SubCell"/>
</dbReference>
<dbReference type="Pfam" id="PF02928">
    <property type="entry name" value="zf-C5HC2"/>
    <property type="match status" value="1"/>
</dbReference>
<dbReference type="GO" id="GO:0034647">
    <property type="term" value="F:histone H3K4me/H3K4me2/H3K4me3 demethylase activity"/>
    <property type="evidence" value="ECO:0007669"/>
    <property type="project" value="UniProtKB-EC"/>
</dbReference>
<evidence type="ECO:0000256" key="10">
    <source>
        <dbReference type="ARBA" id="ARBA00023002"/>
    </source>
</evidence>
<dbReference type="PANTHER" id="PTHR10694:SF33">
    <property type="entry name" value="LYSINE-SPECIFIC DEMETHYLASE 5"/>
    <property type="match status" value="1"/>
</dbReference>
<dbReference type="Gene3D" id="1.10.150.60">
    <property type="entry name" value="ARID DNA-binding domain"/>
    <property type="match status" value="1"/>
</dbReference>
<comment type="cofactor">
    <cofactor evidence="1">
        <name>Fe(2+)</name>
        <dbReference type="ChEBI" id="CHEBI:29033"/>
    </cofactor>
</comment>
<evidence type="ECO:0000256" key="8">
    <source>
        <dbReference type="ARBA" id="ARBA00022853"/>
    </source>
</evidence>
<keyword evidence="7" id="KW-0862">Zinc</keyword>
<keyword evidence="9" id="KW-0223">Dioxygenase</keyword>
<protein>
    <recommendedName>
        <fullName evidence="4">[histone H3]-trimethyl-L-lysine(4) demethylase</fullName>
        <ecNumber evidence="4">1.14.11.67</ecNumber>
    </recommendedName>
</protein>
<dbReference type="InterPro" id="IPR004198">
    <property type="entry name" value="Znf_C5HC2"/>
</dbReference>
<dbReference type="Gene3D" id="3.30.40.10">
    <property type="entry name" value="Zinc/RING finger domain, C3HC4 (zinc finger)"/>
    <property type="match status" value="1"/>
</dbReference>
<evidence type="ECO:0000259" key="15">
    <source>
        <dbReference type="PROSITE" id="PS50016"/>
    </source>
</evidence>
<dbReference type="InterPro" id="IPR001965">
    <property type="entry name" value="Znf_PHD"/>
</dbReference>
<keyword evidence="11" id="KW-0408">Iron</keyword>
<dbReference type="OrthoDB" id="1678912at2759"/>
<feature type="domain" description="PHD-type" evidence="15">
    <location>
        <begin position="203"/>
        <end position="254"/>
    </location>
</feature>
<dbReference type="EnsemblMetazoa" id="XM_024225131.1">
    <property type="protein sequence ID" value="XP_024080899.1"/>
    <property type="gene ID" value="LOC106660886"/>
</dbReference>
<feature type="domain" description="JmjC" evidence="18">
    <location>
        <begin position="350"/>
        <end position="516"/>
    </location>
</feature>
<dbReference type="GO" id="GO:0003677">
    <property type="term" value="F:DNA binding"/>
    <property type="evidence" value="ECO:0007669"/>
    <property type="project" value="InterPro"/>
</dbReference>
<comment type="similarity">
    <text evidence="3">Belongs to the JARID1 histone demethylase family.</text>
</comment>
<feature type="domain" description="ARID" evidence="16">
    <location>
        <begin position="85"/>
        <end position="175"/>
    </location>
</feature>
<comment type="catalytic activity">
    <reaction evidence="13">
        <text>N(6),N(6),N(6)-trimethyl-L-lysyl(4)-[histone H3] + 3 2-oxoglutarate + 3 O2 = L-lysyl(4)-[histone H3] + 3 formaldehyde + 3 succinate + 3 CO2</text>
        <dbReference type="Rhea" id="RHEA:60208"/>
        <dbReference type="Rhea" id="RHEA-COMP:15537"/>
        <dbReference type="Rhea" id="RHEA-COMP:15547"/>
        <dbReference type="ChEBI" id="CHEBI:15379"/>
        <dbReference type="ChEBI" id="CHEBI:16526"/>
        <dbReference type="ChEBI" id="CHEBI:16810"/>
        <dbReference type="ChEBI" id="CHEBI:16842"/>
        <dbReference type="ChEBI" id="CHEBI:29969"/>
        <dbReference type="ChEBI" id="CHEBI:30031"/>
        <dbReference type="ChEBI" id="CHEBI:61961"/>
        <dbReference type="EC" id="1.14.11.67"/>
    </reaction>
</comment>
<dbReference type="SMART" id="SM00501">
    <property type="entry name" value="BRIGHT"/>
    <property type="match status" value="1"/>
</dbReference>
<dbReference type="GO" id="GO:0006355">
    <property type="term" value="P:regulation of DNA-templated transcription"/>
    <property type="evidence" value="ECO:0007669"/>
    <property type="project" value="TreeGrafter"/>
</dbReference>
<dbReference type="InterPro" id="IPR019787">
    <property type="entry name" value="Znf_PHD-finger"/>
</dbReference>
<feature type="domain" description="JmjN" evidence="17">
    <location>
        <begin position="20"/>
        <end position="61"/>
    </location>
</feature>
<dbReference type="Pfam" id="PF00628">
    <property type="entry name" value="PHD"/>
    <property type="match status" value="1"/>
</dbReference>
<reference evidence="19" key="1">
    <citation type="submission" date="2022-01" db="UniProtKB">
        <authorList>
            <consortium name="EnsemblMetazoa"/>
        </authorList>
    </citation>
    <scope>IDENTIFICATION</scope>
</reference>
<dbReference type="InterPro" id="IPR013083">
    <property type="entry name" value="Znf_RING/FYVE/PHD"/>
</dbReference>
<evidence type="ECO:0000256" key="5">
    <source>
        <dbReference type="ARBA" id="ARBA00022723"/>
    </source>
</evidence>
<keyword evidence="12" id="KW-0539">Nucleus</keyword>
<dbReference type="GO" id="GO:0008270">
    <property type="term" value="F:zinc ion binding"/>
    <property type="evidence" value="ECO:0007669"/>
    <property type="project" value="UniProtKB-KW"/>
</dbReference>
<name>A0A8I6R6C9_CIMLE</name>
<evidence type="ECO:0000256" key="9">
    <source>
        <dbReference type="ARBA" id="ARBA00022964"/>
    </source>
</evidence>
<dbReference type="PROSITE" id="PS01359">
    <property type="entry name" value="ZF_PHD_1"/>
    <property type="match status" value="1"/>
</dbReference>